<protein>
    <submittedName>
        <fullName evidence="1">Uncharacterized protein</fullName>
    </submittedName>
</protein>
<gene>
    <name evidence="1" type="primary">ORF42</name>
</gene>
<reference evidence="1 2" key="2">
    <citation type="journal article" date="2015" name="PLoS ONE">
        <title>Investigation of a Large Collection of Pseudomonas aeruginosa Bacteriophages Collected from a Single Environmental Source in Abidjan, Cote d'Ivoire.</title>
        <authorList>
            <person name="Essoh C."/>
            <person name="Latino L."/>
            <person name="Midoux C."/>
            <person name="Blouin Y."/>
            <person name="Loukou G."/>
            <person name="Nguetta S.P."/>
            <person name="Lathro S."/>
            <person name="Cablanmian A."/>
            <person name="Kouassi A.K."/>
            <person name="Vergnaud G."/>
            <person name="Pourcel C."/>
        </authorList>
    </citation>
    <scope>NUCLEOTIDE SEQUENCE [LARGE SCALE GENOMIC DNA]</scope>
</reference>
<name>A0A060RFN7_9CAUD</name>
<keyword evidence="2" id="KW-1185">Reference proteome</keyword>
<dbReference type="OrthoDB" id="18764at10239"/>
<evidence type="ECO:0000313" key="2">
    <source>
        <dbReference type="Proteomes" id="UP000026986"/>
    </source>
</evidence>
<reference evidence="2" key="1">
    <citation type="submission" date="2014-02" db="EMBL/GenBank/DDBJ databases">
        <title>Evolution of Pseudomonas aeruginosa bacteriophages collected in Abidjan.</title>
        <authorList>
            <person name="Essoh C."/>
            <person name="Latino L."/>
            <person name="Blouin Y."/>
            <person name="Loukou G."/>
            <person name="Nguetta S.M."/>
            <person name="Lathro N.S."/>
            <person name="Cablanmian A."/>
            <person name="Kra A."/>
            <person name="Vergnaud G."/>
            <person name="Pourcel C."/>
        </authorList>
    </citation>
    <scope>NUCLEOTIDE SEQUENCE [LARGE SCALE GENOMIC DNA]</scope>
</reference>
<dbReference type="KEGG" id="vg:19686741"/>
<accession>A0A060RFN7</accession>
<proteinExistence type="predicted"/>
<dbReference type="GeneID" id="19686741"/>
<dbReference type="EMBL" id="HG962376">
    <property type="protein sequence ID" value="CDN96803.1"/>
    <property type="molecule type" value="Genomic_DNA"/>
</dbReference>
<organism evidence="1 2">
    <name type="scientific">Pseudomonas phage vB_PaeS_SCH_Ab26</name>
    <dbReference type="NCBI Taxonomy" id="1476390"/>
    <lineage>
        <taxon>Viruses</taxon>
        <taxon>Duplodnaviria</taxon>
        <taxon>Heunggongvirae</taxon>
        <taxon>Uroviricota</taxon>
        <taxon>Caudoviricetes</taxon>
        <taxon>Jondennisvirinae</taxon>
        <taxon>Septimatrevirus</taxon>
        <taxon>Septimatrevirus Ab26</taxon>
    </lineage>
</organism>
<dbReference type="Proteomes" id="UP000026986">
    <property type="component" value="Segment"/>
</dbReference>
<sequence>MCIVCDIKQAVEASGPDKEDRAKILGLVEKLAEALGDVLEVAQEVHEAKPEAFQPEHVERLQNAADLLNDRGELPDALLALLLAALGRGVKVETMRVELREGESVEQAVARAMAEREGGAATKH</sequence>
<evidence type="ECO:0000313" key="1">
    <source>
        <dbReference type="EMBL" id="CDN96803.1"/>
    </source>
</evidence>
<dbReference type="RefSeq" id="YP_009044377.1">
    <property type="nucleotide sequence ID" value="NC_024381.1"/>
</dbReference>